<evidence type="ECO:0000256" key="7">
    <source>
        <dbReference type="ARBA" id="ARBA00022898"/>
    </source>
</evidence>
<evidence type="ECO:0000256" key="2">
    <source>
        <dbReference type="ARBA" id="ARBA00001933"/>
    </source>
</evidence>
<keyword evidence="8" id="KW-0119">Carbohydrate metabolism</keyword>
<dbReference type="PANTHER" id="PTHR42655:SF1">
    <property type="entry name" value="GLYCOGEN PHOSPHORYLASE"/>
    <property type="match status" value="1"/>
</dbReference>
<evidence type="ECO:0000256" key="1">
    <source>
        <dbReference type="ARBA" id="ARBA00001275"/>
    </source>
</evidence>
<dbReference type="InterPro" id="IPR000811">
    <property type="entry name" value="Glyco_trans_35"/>
</dbReference>
<evidence type="ECO:0000256" key="6">
    <source>
        <dbReference type="ARBA" id="ARBA00022679"/>
    </source>
</evidence>
<dbReference type="NCBIfam" id="TIGR02094">
    <property type="entry name" value="more_P_ylases"/>
    <property type="match status" value="1"/>
</dbReference>
<evidence type="ECO:0000256" key="3">
    <source>
        <dbReference type="ARBA" id="ARBA00006047"/>
    </source>
</evidence>
<dbReference type="GO" id="GO:0030170">
    <property type="term" value="F:pyridoxal phosphate binding"/>
    <property type="evidence" value="ECO:0007669"/>
    <property type="project" value="InterPro"/>
</dbReference>
<comment type="catalytic activity">
    <reaction evidence="1">
        <text>[(1-&gt;4)-alpha-D-glucosyl](n) + phosphate = [(1-&gt;4)-alpha-D-glucosyl](n-1) + alpha-D-glucose 1-phosphate</text>
        <dbReference type="Rhea" id="RHEA:41732"/>
        <dbReference type="Rhea" id="RHEA-COMP:9584"/>
        <dbReference type="Rhea" id="RHEA-COMP:9586"/>
        <dbReference type="ChEBI" id="CHEBI:15444"/>
        <dbReference type="ChEBI" id="CHEBI:43474"/>
        <dbReference type="ChEBI" id="CHEBI:58601"/>
        <dbReference type="EC" id="2.4.1.1"/>
    </reaction>
</comment>
<gene>
    <name evidence="10" type="ORF">A3H61_03535</name>
</gene>
<dbReference type="InterPro" id="IPR035090">
    <property type="entry name" value="Pyridoxal_P_attach_site"/>
</dbReference>
<evidence type="ECO:0000256" key="9">
    <source>
        <dbReference type="ARBA" id="ARBA00025174"/>
    </source>
</evidence>
<dbReference type="Gene3D" id="3.40.50.2000">
    <property type="entry name" value="Glycogen Phosphorylase B"/>
    <property type="match status" value="2"/>
</dbReference>
<dbReference type="EC" id="2.4.1.1" evidence="4"/>
<evidence type="ECO:0000313" key="10">
    <source>
        <dbReference type="EMBL" id="OGY72419.1"/>
    </source>
</evidence>
<dbReference type="Proteomes" id="UP000178315">
    <property type="component" value="Unassembled WGS sequence"/>
</dbReference>
<dbReference type="SUPFAM" id="SSF53756">
    <property type="entry name" value="UDP-Glycosyltransferase/glycogen phosphorylase"/>
    <property type="match status" value="1"/>
</dbReference>
<dbReference type="PANTHER" id="PTHR42655">
    <property type="entry name" value="GLYCOGEN PHOSPHORYLASE"/>
    <property type="match status" value="1"/>
</dbReference>
<evidence type="ECO:0000256" key="5">
    <source>
        <dbReference type="ARBA" id="ARBA00022676"/>
    </source>
</evidence>
<keyword evidence="7" id="KW-0663">Pyridoxal phosphate</keyword>
<reference evidence="10 11" key="1">
    <citation type="journal article" date="2016" name="Nat. Commun.">
        <title>Thousands of microbial genomes shed light on interconnected biogeochemical processes in an aquifer system.</title>
        <authorList>
            <person name="Anantharaman K."/>
            <person name="Brown C.T."/>
            <person name="Hug L.A."/>
            <person name="Sharon I."/>
            <person name="Castelle C.J."/>
            <person name="Probst A.J."/>
            <person name="Thomas B.C."/>
            <person name="Singh A."/>
            <person name="Wilkins M.J."/>
            <person name="Karaoz U."/>
            <person name="Brodie E.L."/>
            <person name="Williams K.H."/>
            <person name="Hubbard S.S."/>
            <person name="Banfield J.F."/>
        </authorList>
    </citation>
    <scope>NUCLEOTIDE SEQUENCE [LARGE SCALE GENOMIC DNA]</scope>
</reference>
<name>A0A1G2A6X6_9BACT</name>
<dbReference type="GO" id="GO:0008184">
    <property type="term" value="F:glycogen phosphorylase activity"/>
    <property type="evidence" value="ECO:0007669"/>
    <property type="project" value="InterPro"/>
</dbReference>
<dbReference type="EMBL" id="MHJU01000036">
    <property type="protein sequence ID" value="OGY72419.1"/>
    <property type="molecule type" value="Genomic_DNA"/>
</dbReference>
<comment type="similarity">
    <text evidence="3">Belongs to the glycogen phosphorylase family.</text>
</comment>
<evidence type="ECO:0000256" key="4">
    <source>
        <dbReference type="ARBA" id="ARBA00012591"/>
    </source>
</evidence>
<dbReference type="GO" id="GO:0005975">
    <property type="term" value="P:carbohydrate metabolic process"/>
    <property type="evidence" value="ECO:0007669"/>
    <property type="project" value="InterPro"/>
</dbReference>
<dbReference type="AlphaFoldDB" id="A0A1G2A6X6"/>
<comment type="cofactor">
    <cofactor evidence="2">
        <name>pyridoxal 5'-phosphate</name>
        <dbReference type="ChEBI" id="CHEBI:597326"/>
    </cofactor>
</comment>
<comment type="caution">
    <text evidence="10">The sequence shown here is derived from an EMBL/GenBank/DDBJ whole genome shotgun (WGS) entry which is preliminary data.</text>
</comment>
<dbReference type="PROSITE" id="PS00102">
    <property type="entry name" value="PHOSPHORYLASE"/>
    <property type="match status" value="1"/>
</dbReference>
<evidence type="ECO:0000313" key="11">
    <source>
        <dbReference type="Proteomes" id="UP000178315"/>
    </source>
</evidence>
<protein>
    <recommendedName>
        <fullName evidence="4">glycogen phosphorylase</fullName>
        <ecNumber evidence="4">2.4.1.1</ecNumber>
    </recommendedName>
</protein>
<keyword evidence="5" id="KW-0328">Glycosyltransferase</keyword>
<dbReference type="InterPro" id="IPR052182">
    <property type="entry name" value="Glycogen/Maltodextrin_Phosph"/>
</dbReference>
<comment type="function">
    <text evidence="9">Phosphorylase is an important allosteric enzyme in carbohydrate metabolism. Enzymes from different sources differ in their regulatory mechanisms and in their natural substrates. However, all known phosphorylases share catalytic and structural properties.</text>
</comment>
<dbReference type="InterPro" id="IPR011834">
    <property type="entry name" value="Agluc_phsphrylas"/>
</dbReference>
<sequence>MRVAYFCMEIGLRAEIPTYAGGLGILSGDVLRSSADLELGVIGITLLYKKGYFRQRINEEGNQTEEEVSWNPEDYLELLPQKITVTIEGREVLVQAWLYRLQGVTGHINPVIFLDTDLSENRSDDRAITHCLYGGDYTYRLAQEIVLGIGGVRMLEALSCTHIHKYHMNEGHSALLTLELYRRFELYTNPLARVRRRCVFTTHTPVASGHDQFSRDFVLRIAGSAIPEAIKNEVFTDNALNMTRLGLQMSEYFNGVAKKHGEISRQMFPGYQIESITNGMHAGFWASAAFCKLFDKYLPGWAADPYSLRYVLSIPGQELWRAHMDSKTNLIGHVNKAHNAQMDAEVFTIGFARRATAYKRGVMLFSDTEWLKQIARKFRGIQIIYAGSAHPKDYEGKALIKQVIQKMREVKDAIRVCYIENYDINVAKLLVGGVDLWLNTPIRPQEASGTSGMKAALNGIPHFSVLDGWWLEGHIENVTGWSIGPHPDQLQGDVDKEDFEDMYNKLEYIILPIFYNQRDEWIRIMRHSIAINGSFFNTHRMVQQYVLNAYFQ</sequence>
<organism evidence="10 11">
    <name type="scientific">Candidatus Jacksonbacteria bacterium RIFCSPLOWO2_02_FULL_44_20</name>
    <dbReference type="NCBI Taxonomy" id="1798460"/>
    <lineage>
        <taxon>Bacteria</taxon>
        <taxon>Candidatus Jacksoniibacteriota</taxon>
    </lineage>
</organism>
<dbReference type="Pfam" id="PF00343">
    <property type="entry name" value="Phosphorylase"/>
    <property type="match status" value="1"/>
</dbReference>
<keyword evidence="6" id="KW-0808">Transferase</keyword>
<evidence type="ECO:0000256" key="8">
    <source>
        <dbReference type="ARBA" id="ARBA00023277"/>
    </source>
</evidence>
<accession>A0A1G2A6X6</accession>
<proteinExistence type="inferred from homology"/>